<dbReference type="Proteomes" id="UP001500416">
    <property type="component" value="Unassembled WGS sequence"/>
</dbReference>
<dbReference type="RefSeq" id="WP_343936796.1">
    <property type="nucleotide sequence ID" value="NZ_BAAABU010000016.1"/>
</dbReference>
<organism evidence="3 4">
    <name type="scientific">Saccharothrix mutabilis subsp. mutabilis</name>
    <dbReference type="NCBI Taxonomy" id="66855"/>
    <lineage>
        <taxon>Bacteria</taxon>
        <taxon>Bacillati</taxon>
        <taxon>Actinomycetota</taxon>
        <taxon>Actinomycetes</taxon>
        <taxon>Pseudonocardiales</taxon>
        <taxon>Pseudonocardiaceae</taxon>
        <taxon>Saccharothrix</taxon>
    </lineage>
</organism>
<evidence type="ECO:0000313" key="3">
    <source>
        <dbReference type="EMBL" id="GAA0248107.1"/>
    </source>
</evidence>
<evidence type="ECO:0000256" key="1">
    <source>
        <dbReference type="SAM" id="MobiDB-lite"/>
    </source>
</evidence>
<gene>
    <name evidence="3" type="ORF">GCM10010492_54840</name>
</gene>
<comment type="caution">
    <text evidence="3">The sequence shown here is derived from an EMBL/GenBank/DDBJ whole genome shotgun (WGS) entry which is preliminary data.</text>
</comment>
<dbReference type="SUPFAM" id="SSF53474">
    <property type="entry name" value="alpha/beta-Hydrolases"/>
    <property type="match status" value="1"/>
</dbReference>
<dbReference type="Gene3D" id="3.40.50.1820">
    <property type="entry name" value="alpha/beta hydrolase"/>
    <property type="match status" value="1"/>
</dbReference>
<evidence type="ECO:0000259" key="2">
    <source>
        <dbReference type="Pfam" id="PF01738"/>
    </source>
</evidence>
<accession>A0ABP3DZN5</accession>
<dbReference type="Pfam" id="PF01738">
    <property type="entry name" value="DLH"/>
    <property type="match status" value="1"/>
</dbReference>
<keyword evidence="4" id="KW-1185">Reference proteome</keyword>
<name>A0ABP3DZN5_9PSEU</name>
<evidence type="ECO:0000313" key="4">
    <source>
        <dbReference type="Proteomes" id="UP001500416"/>
    </source>
</evidence>
<protein>
    <recommendedName>
        <fullName evidence="2">Dienelactone hydrolase domain-containing protein</fullName>
    </recommendedName>
</protein>
<sequence>MGDERRTPRGTALVDQAARLLLVEIFDATKDFTNHQTGRTNLTHHRDVARVLDDCRVPVTRLDRPLLLAAAGNDEIVPSTVIHDFAADITAAGSTVHLTTYPDATHSTIHRGRHRRDDVGSRPHRPPAPPAPPSPKPSTRWRPPCCP</sequence>
<feature type="region of interest" description="Disordered" evidence="1">
    <location>
        <begin position="102"/>
        <end position="147"/>
    </location>
</feature>
<dbReference type="InterPro" id="IPR029058">
    <property type="entry name" value="AB_hydrolase_fold"/>
</dbReference>
<feature type="compositionally biased region" description="Pro residues" evidence="1">
    <location>
        <begin position="126"/>
        <end position="136"/>
    </location>
</feature>
<feature type="domain" description="Dienelactone hydrolase" evidence="2">
    <location>
        <begin position="60"/>
        <end position="114"/>
    </location>
</feature>
<dbReference type="EMBL" id="BAAABU010000016">
    <property type="protein sequence ID" value="GAA0248107.1"/>
    <property type="molecule type" value="Genomic_DNA"/>
</dbReference>
<proteinExistence type="predicted"/>
<dbReference type="InterPro" id="IPR002925">
    <property type="entry name" value="Dienelactn_hydro"/>
</dbReference>
<reference evidence="4" key="1">
    <citation type="journal article" date="2019" name="Int. J. Syst. Evol. Microbiol.">
        <title>The Global Catalogue of Microorganisms (GCM) 10K type strain sequencing project: providing services to taxonomists for standard genome sequencing and annotation.</title>
        <authorList>
            <consortium name="The Broad Institute Genomics Platform"/>
            <consortium name="The Broad Institute Genome Sequencing Center for Infectious Disease"/>
            <person name="Wu L."/>
            <person name="Ma J."/>
        </authorList>
    </citation>
    <scope>NUCLEOTIDE SEQUENCE [LARGE SCALE GENOMIC DNA]</scope>
    <source>
        <strain evidence="4">JCM 3380</strain>
    </source>
</reference>